<reference evidence="2" key="1">
    <citation type="submission" date="2019-08" db="EMBL/GenBank/DDBJ databases">
        <authorList>
            <person name="Kucharzyk K."/>
            <person name="Murdoch R.W."/>
            <person name="Higgins S."/>
            <person name="Loffler F."/>
        </authorList>
    </citation>
    <scope>NUCLEOTIDE SEQUENCE</scope>
</reference>
<dbReference type="EMBL" id="VSSQ01089102">
    <property type="protein sequence ID" value="MPN35484.1"/>
    <property type="molecule type" value="Genomic_DNA"/>
</dbReference>
<dbReference type="Pfam" id="PF03816">
    <property type="entry name" value="LytR_cpsA_psr"/>
    <property type="match status" value="1"/>
</dbReference>
<comment type="caution">
    <text evidence="2">The sequence shown here is derived from an EMBL/GenBank/DDBJ whole genome shotgun (WGS) entry which is preliminary data.</text>
</comment>
<protein>
    <submittedName>
        <fullName evidence="2">Transcriptional regulator LytR</fullName>
    </submittedName>
</protein>
<dbReference type="InterPro" id="IPR050922">
    <property type="entry name" value="LytR/CpsA/Psr_CW_biosynth"/>
</dbReference>
<gene>
    <name evidence="2" type="primary">lytR_64</name>
    <name evidence="2" type="ORF">SDC9_182982</name>
</gene>
<evidence type="ECO:0000313" key="2">
    <source>
        <dbReference type="EMBL" id="MPN35484.1"/>
    </source>
</evidence>
<dbReference type="InterPro" id="IPR004474">
    <property type="entry name" value="LytR_CpsA_psr"/>
</dbReference>
<sequence>MHYYAEVDYEAVKALVDAIGGIKVTIPMDMNYDDPADDLHIHFEKGQVVSKGEDIIKLLRYRKNNKGGGYKDGDLGRVKMQQEIVKLGIEKVLRGNIVTNFLKLQDPVKEYVKTNMSPKQMMYYITKAKKIKKENVSLYTIPGRADTINKLSFYVVNMEKMEELLKPIIEEN</sequence>
<evidence type="ECO:0000259" key="1">
    <source>
        <dbReference type="Pfam" id="PF03816"/>
    </source>
</evidence>
<dbReference type="PANTHER" id="PTHR33392">
    <property type="entry name" value="POLYISOPRENYL-TEICHOIC ACID--PEPTIDOGLYCAN TEICHOIC ACID TRANSFERASE TAGU"/>
    <property type="match status" value="1"/>
</dbReference>
<organism evidence="2">
    <name type="scientific">bioreactor metagenome</name>
    <dbReference type="NCBI Taxonomy" id="1076179"/>
    <lineage>
        <taxon>unclassified sequences</taxon>
        <taxon>metagenomes</taxon>
        <taxon>ecological metagenomes</taxon>
    </lineage>
</organism>
<name>A0A645HH94_9ZZZZ</name>
<proteinExistence type="predicted"/>
<dbReference type="Gene3D" id="3.40.630.190">
    <property type="entry name" value="LCP protein"/>
    <property type="match status" value="1"/>
</dbReference>
<feature type="domain" description="Cell envelope-related transcriptional attenuator" evidence="1">
    <location>
        <begin position="2"/>
        <end position="92"/>
    </location>
</feature>
<accession>A0A645HH94</accession>
<dbReference type="PANTHER" id="PTHR33392:SF6">
    <property type="entry name" value="POLYISOPRENYL-TEICHOIC ACID--PEPTIDOGLYCAN TEICHOIC ACID TRANSFERASE TAGU"/>
    <property type="match status" value="1"/>
</dbReference>
<dbReference type="AlphaFoldDB" id="A0A645HH94"/>